<evidence type="ECO:0000256" key="7">
    <source>
        <dbReference type="ARBA" id="ARBA00023136"/>
    </source>
</evidence>
<dbReference type="AlphaFoldDB" id="A0A0R2NE02"/>
<keyword evidence="4" id="KW-1003">Cell membrane</keyword>
<evidence type="ECO:0000256" key="1">
    <source>
        <dbReference type="ARBA" id="ARBA00004651"/>
    </source>
</evidence>
<feature type="transmembrane region" description="Helical" evidence="8">
    <location>
        <begin position="44"/>
        <end position="67"/>
    </location>
</feature>
<keyword evidence="5 8" id="KW-0812">Transmembrane</keyword>
<evidence type="ECO:0000256" key="5">
    <source>
        <dbReference type="ARBA" id="ARBA00022692"/>
    </source>
</evidence>
<dbReference type="PANTHER" id="PTHR30472:SF64">
    <property type="entry name" value="IRON(3+)-HYDROXAMATE IMPORT SYSTEM PERMEASE PROTEIN FHUG"/>
    <property type="match status" value="1"/>
</dbReference>
<dbReference type="Proteomes" id="UP000050920">
    <property type="component" value="Unassembled WGS sequence"/>
</dbReference>
<keyword evidence="10" id="KW-1185">Reference proteome</keyword>
<feature type="transmembrane region" description="Helical" evidence="8">
    <location>
        <begin position="88"/>
        <end position="114"/>
    </location>
</feature>
<evidence type="ECO:0000256" key="6">
    <source>
        <dbReference type="ARBA" id="ARBA00022989"/>
    </source>
</evidence>
<dbReference type="GO" id="GO:0022857">
    <property type="term" value="F:transmembrane transporter activity"/>
    <property type="evidence" value="ECO:0007669"/>
    <property type="project" value="InterPro"/>
</dbReference>
<keyword evidence="7 8" id="KW-0472">Membrane</keyword>
<evidence type="ECO:0000256" key="3">
    <source>
        <dbReference type="ARBA" id="ARBA00022448"/>
    </source>
</evidence>
<evidence type="ECO:0000256" key="8">
    <source>
        <dbReference type="SAM" id="Phobius"/>
    </source>
</evidence>
<comment type="caution">
    <text evidence="9">The sequence shown here is derived from an EMBL/GenBank/DDBJ whole genome shotgun (WGS) entry which is preliminary data.</text>
</comment>
<name>A0A0R2NE02_9LACO</name>
<dbReference type="SUPFAM" id="SSF81345">
    <property type="entry name" value="ABC transporter involved in vitamin B12 uptake, BtuC"/>
    <property type="match status" value="1"/>
</dbReference>
<evidence type="ECO:0000313" key="10">
    <source>
        <dbReference type="Proteomes" id="UP000050920"/>
    </source>
</evidence>
<feature type="transmembrane region" description="Helical" evidence="8">
    <location>
        <begin position="160"/>
        <end position="177"/>
    </location>
</feature>
<comment type="subcellular location">
    <subcellularLocation>
        <location evidence="1">Cell membrane</location>
        <topology evidence="1">Multi-pass membrane protein</topology>
    </subcellularLocation>
</comment>
<keyword evidence="6 8" id="KW-1133">Transmembrane helix</keyword>
<proteinExistence type="inferred from homology"/>
<organism evidence="9 10">
    <name type="scientific">Lactiplantibacillus fabifermentans DSM 21115</name>
    <dbReference type="NCBI Taxonomy" id="1413187"/>
    <lineage>
        <taxon>Bacteria</taxon>
        <taxon>Bacillati</taxon>
        <taxon>Bacillota</taxon>
        <taxon>Bacilli</taxon>
        <taxon>Lactobacillales</taxon>
        <taxon>Lactobacillaceae</taxon>
        <taxon>Lactiplantibacillus</taxon>
    </lineage>
</organism>
<dbReference type="Gene3D" id="1.10.3470.10">
    <property type="entry name" value="ABC transporter involved in vitamin B12 uptake, BtuC"/>
    <property type="match status" value="1"/>
</dbReference>
<dbReference type="InterPro" id="IPR000522">
    <property type="entry name" value="ABC_transptr_permease_BtuC"/>
</dbReference>
<reference evidence="9 10" key="1">
    <citation type="journal article" date="2015" name="Genome Announc.">
        <title>Expanding the biotechnology potential of lactobacilli through comparative genomics of 213 strains and associated genera.</title>
        <authorList>
            <person name="Sun Z."/>
            <person name="Harris H.M."/>
            <person name="McCann A."/>
            <person name="Guo C."/>
            <person name="Argimon S."/>
            <person name="Zhang W."/>
            <person name="Yang X."/>
            <person name="Jeffery I.B."/>
            <person name="Cooney J.C."/>
            <person name="Kagawa T.F."/>
            <person name="Liu W."/>
            <person name="Song Y."/>
            <person name="Salvetti E."/>
            <person name="Wrobel A."/>
            <person name="Rasinkangas P."/>
            <person name="Parkhill J."/>
            <person name="Rea M.C."/>
            <person name="O'Sullivan O."/>
            <person name="Ritari J."/>
            <person name="Douillard F.P."/>
            <person name="Paul Ross R."/>
            <person name="Yang R."/>
            <person name="Briner A.E."/>
            <person name="Felis G.E."/>
            <person name="de Vos W.M."/>
            <person name="Barrangou R."/>
            <person name="Klaenhammer T.R."/>
            <person name="Caufield P.W."/>
            <person name="Cui Y."/>
            <person name="Zhang H."/>
            <person name="O'Toole P.W."/>
        </authorList>
    </citation>
    <scope>NUCLEOTIDE SEQUENCE [LARGE SCALE GENOMIC DNA]</scope>
    <source>
        <strain evidence="9 10">DSM 21115</strain>
    </source>
</reference>
<dbReference type="CDD" id="cd06550">
    <property type="entry name" value="TM_ABC_iron-siderophores_like"/>
    <property type="match status" value="1"/>
</dbReference>
<comment type="similarity">
    <text evidence="2">Belongs to the binding-protein-dependent transport system permease family. FecCD subfamily.</text>
</comment>
<keyword evidence="3" id="KW-0813">Transport</keyword>
<dbReference type="GO" id="GO:0033214">
    <property type="term" value="P:siderophore-iron import into cell"/>
    <property type="evidence" value="ECO:0007669"/>
    <property type="project" value="TreeGrafter"/>
</dbReference>
<dbReference type="EMBL" id="AYGX02000164">
    <property type="protein sequence ID" value="KRO24094.1"/>
    <property type="molecule type" value="Genomic_DNA"/>
</dbReference>
<dbReference type="PANTHER" id="PTHR30472">
    <property type="entry name" value="FERRIC ENTEROBACTIN TRANSPORT SYSTEM PERMEASE PROTEIN"/>
    <property type="match status" value="1"/>
</dbReference>
<evidence type="ECO:0000313" key="9">
    <source>
        <dbReference type="EMBL" id="KRO24094.1"/>
    </source>
</evidence>
<evidence type="ECO:0000256" key="4">
    <source>
        <dbReference type="ARBA" id="ARBA00022475"/>
    </source>
</evidence>
<evidence type="ECO:0000256" key="2">
    <source>
        <dbReference type="ARBA" id="ARBA00007935"/>
    </source>
</evidence>
<feature type="transmembrane region" description="Helical" evidence="8">
    <location>
        <begin position="129"/>
        <end position="148"/>
    </location>
</feature>
<dbReference type="Pfam" id="PF01032">
    <property type="entry name" value="FecCD"/>
    <property type="match status" value="1"/>
</dbReference>
<accession>A0A0R2NE02</accession>
<protein>
    <submittedName>
        <fullName evidence="9">Ferrichrome ABC transporter, permease protein</fullName>
    </submittedName>
</protein>
<dbReference type="GO" id="GO:0005886">
    <property type="term" value="C:plasma membrane"/>
    <property type="evidence" value="ECO:0007669"/>
    <property type="project" value="UniProtKB-SubCell"/>
</dbReference>
<gene>
    <name evidence="9" type="ORF">DY78_GL001674</name>
</gene>
<dbReference type="InterPro" id="IPR037294">
    <property type="entry name" value="ABC_BtuC-like"/>
</dbReference>
<sequence>MTGIALSGCFSAVMVLMTLKLSPDNYQFVMNWLAGSMWGTSWPYIAMALPWLIVGTLGILSELPVLSAFTLGDDAAQALGVSLRRHRLILMALAAMLAGVSVALSGAISFVGLITPNLARQLVGSHQRYQLILAGLLGSSLLLAADTLGKLITTTTELPVGVLVAVIGAPYFIYVLVKKPTGTPGN</sequence>